<protein>
    <submittedName>
        <fullName evidence="2">Predicted membrane protein</fullName>
    </submittedName>
</protein>
<dbReference type="AlphaFoldDB" id="A0A1G7SU76"/>
<feature type="transmembrane region" description="Helical" evidence="1">
    <location>
        <begin position="67"/>
        <end position="87"/>
    </location>
</feature>
<keyword evidence="1" id="KW-0472">Membrane</keyword>
<feature type="transmembrane region" description="Helical" evidence="1">
    <location>
        <begin position="165"/>
        <end position="187"/>
    </location>
</feature>
<feature type="transmembrane region" description="Helical" evidence="1">
    <location>
        <begin position="6"/>
        <end position="28"/>
    </location>
</feature>
<keyword evidence="1" id="KW-0812">Transmembrane</keyword>
<dbReference type="EMBL" id="FNBK01000020">
    <property type="protein sequence ID" value="SDG26583.1"/>
    <property type="molecule type" value="Genomic_DNA"/>
</dbReference>
<dbReference type="InterPro" id="IPR018750">
    <property type="entry name" value="DUF2306_membrane"/>
</dbReference>
<proteinExistence type="predicted"/>
<accession>A0A1G7SU76</accession>
<sequence>MPTIETVTLGAHIAAGFLALFAGLGAILTEKGGRRHRRFGRIYVGSMAFVAGSALLLFALAPTPDRQFLALIAVFSFYFVFSGYRVLSRKRPADGPAALDWAAAGLLCLAGLGLLAMGALGLRDGSSFGTVLVVFGGISAVFGVRDIREFRTDESEPRAWFFEHLTRMGAGYIATVTAFSTVNFLFLPTVLRWLWPTLVGTPGIFLAIRRYERQFGTADG</sequence>
<dbReference type="Pfam" id="PF10067">
    <property type="entry name" value="DUF2306"/>
    <property type="match status" value="1"/>
</dbReference>
<keyword evidence="3" id="KW-1185">Reference proteome</keyword>
<gene>
    <name evidence="2" type="ORF">SAMN05216218_12031</name>
</gene>
<keyword evidence="1" id="KW-1133">Transmembrane helix</keyword>
<feature type="transmembrane region" description="Helical" evidence="1">
    <location>
        <begin position="99"/>
        <end position="120"/>
    </location>
</feature>
<feature type="transmembrane region" description="Helical" evidence="1">
    <location>
        <begin position="40"/>
        <end position="61"/>
    </location>
</feature>
<evidence type="ECO:0000256" key="1">
    <source>
        <dbReference type="SAM" id="Phobius"/>
    </source>
</evidence>
<name>A0A1G7SU76_9EURY</name>
<dbReference type="OrthoDB" id="238951at2157"/>
<organism evidence="2 3">
    <name type="scientific">Halorientalis regularis</name>
    <dbReference type="NCBI Taxonomy" id="660518"/>
    <lineage>
        <taxon>Archaea</taxon>
        <taxon>Methanobacteriati</taxon>
        <taxon>Methanobacteriota</taxon>
        <taxon>Stenosarchaea group</taxon>
        <taxon>Halobacteria</taxon>
        <taxon>Halobacteriales</taxon>
        <taxon>Haloarculaceae</taxon>
        <taxon>Halorientalis</taxon>
    </lineage>
</organism>
<evidence type="ECO:0000313" key="3">
    <source>
        <dbReference type="Proteomes" id="UP000199076"/>
    </source>
</evidence>
<feature type="transmembrane region" description="Helical" evidence="1">
    <location>
        <begin position="126"/>
        <end position="144"/>
    </location>
</feature>
<dbReference type="STRING" id="660518.SAMN05216218_12031"/>
<reference evidence="3" key="1">
    <citation type="submission" date="2016-10" db="EMBL/GenBank/DDBJ databases">
        <authorList>
            <person name="Varghese N."/>
            <person name="Submissions S."/>
        </authorList>
    </citation>
    <scope>NUCLEOTIDE SEQUENCE [LARGE SCALE GENOMIC DNA]</scope>
    <source>
        <strain evidence="3">IBRC-M 10760</strain>
    </source>
</reference>
<dbReference type="Proteomes" id="UP000199076">
    <property type="component" value="Unassembled WGS sequence"/>
</dbReference>
<evidence type="ECO:0000313" key="2">
    <source>
        <dbReference type="EMBL" id="SDG26583.1"/>
    </source>
</evidence>
<feature type="transmembrane region" description="Helical" evidence="1">
    <location>
        <begin position="193"/>
        <end position="211"/>
    </location>
</feature>
<dbReference type="RefSeq" id="WP_092695192.1">
    <property type="nucleotide sequence ID" value="NZ_FNBK01000020.1"/>
</dbReference>